<comment type="similarity">
    <text evidence="1 6">Belongs to the PdaD family.</text>
</comment>
<comment type="catalytic activity">
    <reaction evidence="5 6">
        <text>L-arginine + H(+) = agmatine + CO2</text>
        <dbReference type="Rhea" id="RHEA:17641"/>
        <dbReference type="ChEBI" id="CHEBI:15378"/>
        <dbReference type="ChEBI" id="CHEBI:16526"/>
        <dbReference type="ChEBI" id="CHEBI:32682"/>
        <dbReference type="ChEBI" id="CHEBI:58145"/>
        <dbReference type="EC" id="4.1.1.19"/>
    </reaction>
</comment>
<evidence type="ECO:0000313" key="8">
    <source>
        <dbReference type="Proteomes" id="UP000587702"/>
    </source>
</evidence>
<evidence type="ECO:0000256" key="1">
    <source>
        <dbReference type="ARBA" id="ARBA00007412"/>
    </source>
</evidence>
<keyword evidence="4 6" id="KW-0670">Pyruvate</keyword>
<proteinExistence type="inferred from homology"/>
<dbReference type="AlphaFoldDB" id="A0A7K4M7Z6"/>
<keyword evidence="3 6" id="KW-0456">Lyase</keyword>
<dbReference type="SUPFAM" id="SSF56271">
    <property type="entry name" value="Pyruvoyl-dependent histidine and arginine decarboxylases"/>
    <property type="match status" value="1"/>
</dbReference>
<feature type="chain" id="PRO_5029991009" description="Pyruvoyl-dependent arginine decarboxylase subunit alpha" evidence="6">
    <location>
        <begin position="44"/>
        <end position="183"/>
    </location>
</feature>
<evidence type="ECO:0000256" key="2">
    <source>
        <dbReference type="ARBA" id="ARBA00022793"/>
    </source>
</evidence>
<dbReference type="GO" id="GO:0008792">
    <property type="term" value="F:arginine decarboxylase activity"/>
    <property type="evidence" value="ECO:0007669"/>
    <property type="project" value="UniProtKB-UniRule"/>
</dbReference>
<reference evidence="7 8" key="1">
    <citation type="journal article" date="2019" name="Environ. Microbiol.">
        <title>Genomics insights into ecotype formation of ammonia-oxidizing archaea in the deep ocean.</title>
        <authorList>
            <person name="Wang Y."/>
            <person name="Huang J.M."/>
            <person name="Cui G.J."/>
            <person name="Nunoura T."/>
            <person name="Takaki Y."/>
            <person name="Li W.L."/>
            <person name="Li J."/>
            <person name="Gao Z.M."/>
            <person name="Takai K."/>
            <person name="Zhang A.Q."/>
            <person name="Stepanauskas R."/>
        </authorList>
    </citation>
    <scope>NUCLEOTIDE SEQUENCE [LARGE SCALE GENOMIC DNA]</scope>
    <source>
        <strain evidence="7 8">L14</strain>
    </source>
</reference>
<sequence length="183" mass="20516">MFDFVAKKLFLTKGKGVHEDKLTSFEYALRDAGIAGTNLVLISSIFPPNAKLISRKEGLKRIKPGQILFTIYSKNQTNEPHRMCAASVGLAQPKDTSRYGYLSEYESFGQNERQAGDYAEDIAAQMLASSLGIQFDVDKAWNEKRQQWLISGQIYKTHNVTQSIRGNKDGKWTTVFAAAVLLF</sequence>
<dbReference type="Pfam" id="PF01862">
    <property type="entry name" value="PvlArgDC"/>
    <property type="match status" value="1"/>
</dbReference>
<evidence type="ECO:0000256" key="6">
    <source>
        <dbReference type="HAMAP-Rule" id="MF_01404"/>
    </source>
</evidence>
<dbReference type="SFLD" id="SFLDG01170">
    <property type="entry name" value="Pyruvoyl-dependent_arginine_de"/>
    <property type="match status" value="1"/>
</dbReference>
<organism evidence="7 8">
    <name type="scientific">Marine Group I thaumarchaeote</name>
    <dbReference type="NCBI Taxonomy" id="2511932"/>
    <lineage>
        <taxon>Archaea</taxon>
        <taxon>Nitrososphaerota</taxon>
        <taxon>Marine Group I</taxon>
    </lineage>
</organism>
<accession>A0A7K4M7Z6</accession>
<dbReference type="PANTHER" id="PTHR40438:SF1">
    <property type="entry name" value="PYRUVOYL-DEPENDENT ARGININE DECARBOXYLASE"/>
    <property type="match status" value="1"/>
</dbReference>
<dbReference type="NCBIfam" id="TIGR00286">
    <property type="entry name" value="pyruvoyl-dependent arginine decarboxylase"/>
    <property type="match status" value="1"/>
</dbReference>
<gene>
    <name evidence="6" type="primary">pdaD</name>
    <name evidence="7" type="ORF">HX860_03870</name>
</gene>
<dbReference type="InterPro" id="IPR002724">
    <property type="entry name" value="Pyruvoyl-dep_arg_deCO2ase"/>
</dbReference>
<feature type="site" description="Cleavage (non-hydrolytic)" evidence="6">
    <location>
        <begin position="43"/>
        <end position="44"/>
    </location>
</feature>
<name>A0A7K4M7Z6_9ARCH</name>
<dbReference type="InterPro" id="IPR016105">
    <property type="entry name" value="Pyr-dep_his/arg-deCO2ase_sand"/>
</dbReference>
<dbReference type="GO" id="GO:0006527">
    <property type="term" value="P:L-arginine catabolic process"/>
    <property type="evidence" value="ECO:0007669"/>
    <property type="project" value="InterPro"/>
</dbReference>
<evidence type="ECO:0000313" key="7">
    <source>
        <dbReference type="EMBL" id="NWJ20192.1"/>
    </source>
</evidence>
<comment type="caution">
    <text evidence="7">The sequence shown here is derived from an EMBL/GenBank/DDBJ whole genome shotgun (WGS) entry which is preliminary data.</text>
</comment>
<evidence type="ECO:0000256" key="4">
    <source>
        <dbReference type="ARBA" id="ARBA00023317"/>
    </source>
</evidence>
<dbReference type="EC" id="4.1.1.19" evidence="6"/>
<dbReference type="Gene3D" id="3.50.20.10">
    <property type="entry name" value="Pyruvoyl-Dependent Histidine Decarboxylase, subunit B"/>
    <property type="match status" value="1"/>
</dbReference>
<evidence type="ECO:0000256" key="5">
    <source>
        <dbReference type="ARBA" id="ARBA00049309"/>
    </source>
</evidence>
<keyword evidence="2 6" id="KW-0210">Decarboxylase</keyword>
<protein>
    <recommendedName>
        <fullName evidence="6">Pyruvoyl-dependent arginine decarboxylase</fullName>
        <shortName evidence="6">PvlArgDC</shortName>
        <ecNumber evidence="6">4.1.1.19</ecNumber>
    </recommendedName>
    <component>
        <recommendedName>
            <fullName evidence="6">Pyruvoyl-dependent arginine decarboxylase subunit beta</fullName>
        </recommendedName>
    </component>
    <component>
        <recommendedName>
            <fullName evidence="6">Pyruvoyl-dependent arginine decarboxylase subunit alpha</fullName>
        </recommendedName>
    </component>
</protein>
<dbReference type="PANTHER" id="PTHR40438">
    <property type="entry name" value="PYRUVOYL-DEPENDENT ARGININE DECARBOXYLASE"/>
    <property type="match status" value="1"/>
</dbReference>
<dbReference type="PIRSF" id="PIRSF005216">
    <property type="entry name" value="Pyruvoyl-dep_arg_deCO2ase"/>
    <property type="match status" value="1"/>
</dbReference>
<evidence type="ECO:0000256" key="3">
    <source>
        <dbReference type="ARBA" id="ARBA00023239"/>
    </source>
</evidence>
<feature type="chain" id="PRO_5029991010" description="Pyruvoyl-dependent arginine decarboxylase subunit beta" evidence="6">
    <location>
        <begin position="1"/>
        <end position="43"/>
    </location>
</feature>
<feature type="modified residue" description="Pyruvic acid (Ser)" evidence="6">
    <location>
        <position position="44"/>
    </location>
</feature>
<comment type="cofactor">
    <cofactor evidence="6">
        <name>pyruvate</name>
        <dbReference type="ChEBI" id="CHEBI:15361"/>
    </cofactor>
    <text evidence="6">Binds 1 pyruvoyl group covalently per subunit.</text>
</comment>
<dbReference type="EMBL" id="JACATI010000003">
    <property type="protein sequence ID" value="NWJ20192.1"/>
    <property type="molecule type" value="Genomic_DNA"/>
</dbReference>
<dbReference type="SFLD" id="SFLDS00055">
    <property type="entry name" value="Pyruvoyl-Dependent_Histidine/A"/>
    <property type="match status" value="1"/>
</dbReference>
<dbReference type="InterPro" id="IPR016104">
    <property type="entry name" value="Pyr-dep_his/arg-deCO2ase"/>
</dbReference>
<dbReference type="Proteomes" id="UP000587702">
    <property type="component" value="Unassembled WGS sequence"/>
</dbReference>
<dbReference type="HAMAP" id="MF_01404">
    <property type="entry name" value="PvlArgDC"/>
    <property type="match status" value="1"/>
</dbReference>